<sequence length="191" mass="20339">LGRGEVLGYFAQQGATVFEQVVHVLGFALKHVYCRFEGAGNIFGHYFFDLLKLVGHRGRNEMVRMGGKLLTASAGRLYGKGQAARATHARVGVHAKIGYGSGSASSQRVGLDDRHIRKALPKKRGERGRRHLKPVLQNTGVDAAEVELHGHVVVHAGIGGQRGVGAVHDGVGLGAKNQQWGGRAVVGAQAR</sequence>
<comment type="caution">
    <text evidence="1">The sequence shown here is derived from an EMBL/GenBank/DDBJ whole genome shotgun (WGS) entry which is preliminary data.</text>
</comment>
<feature type="non-terminal residue" evidence="1">
    <location>
        <position position="1"/>
    </location>
</feature>
<protein>
    <submittedName>
        <fullName evidence="1">Uncharacterized protein</fullName>
    </submittedName>
</protein>
<proteinExistence type="predicted"/>
<gene>
    <name evidence="1" type="ORF">Tci_871240</name>
</gene>
<accession>A0A699SNN2</accession>
<organism evidence="1">
    <name type="scientific">Tanacetum cinerariifolium</name>
    <name type="common">Dalmatian daisy</name>
    <name type="synonym">Chrysanthemum cinerariifolium</name>
    <dbReference type="NCBI Taxonomy" id="118510"/>
    <lineage>
        <taxon>Eukaryota</taxon>
        <taxon>Viridiplantae</taxon>
        <taxon>Streptophyta</taxon>
        <taxon>Embryophyta</taxon>
        <taxon>Tracheophyta</taxon>
        <taxon>Spermatophyta</taxon>
        <taxon>Magnoliopsida</taxon>
        <taxon>eudicotyledons</taxon>
        <taxon>Gunneridae</taxon>
        <taxon>Pentapetalae</taxon>
        <taxon>asterids</taxon>
        <taxon>campanulids</taxon>
        <taxon>Asterales</taxon>
        <taxon>Asteraceae</taxon>
        <taxon>Asteroideae</taxon>
        <taxon>Anthemideae</taxon>
        <taxon>Anthemidinae</taxon>
        <taxon>Tanacetum</taxon>
    </lineage>
</organism>
<feature type="non-terminal residue" evidence="1">
    <location>
        <position position="191"/>
    </location>
</feature>
<evidence type="ECO:0000313" key="1">
    <source>
        <dbReference type="EMBL" id="GFC99270.1"/>
    </source>
</evidence>
<dbReference type="EMBL" id="BKCJ011177336">
    <property type="protein sequence ID" value="GFC99270.1"/>
    <property type="molecule type" value="Genomic_DNA"/>
</dbReference>
<name>A0A699SNN2_TANCI</name>
<dbReference type="AlphaFoldDB" id="A0A699SNN2"/>
<reference evidence="1" key="1">
    <citation type="journal article" date="2019" name="Sci. Rep.">
        <title>Draft genome of Tanacetum cinerariifolium, the natural source of mosquito coil.</title>
        <authorList>
            <person name="Yamashiro T."/>
            <person name="Shiraishi A."/>
            <person name="Satake H."/>
            <person name="Nakayama K."/>
        </authorList>
    </citation>
    <scope>NUCLEOTIDE SEQUENCE</scope>
</reference>